<dbReference type="AlphaFoldDB" id="R8BUX0"/>
<protein>
    <submittedName>
        <fullName evidence="1">Uncharacterized protein</fullName>
    </submittedName>
</protein>
<evidence type="ECO:0000313" key="2">
    <source>
        <dbReference type="Proteomes" id="UP000014074"/>
    </source>
</evidence>
<dbReference type="RefSeq" id="XP_007912170.1">
    <property type="nucleotide sequence ID" value="XM_007913979.1"/>
</dbReference>
<dbReference type="GeneID" id="19321539"/>
<dbReference type="KEGG" id="tmn:UCRPA7_1396"/>
<name>R8BUX0_PHAM7</name>
<gene>
    <name evidence="1" type="ORF">UCRPA7_1396</name>
</gene>
<reference evidence="2" key="1">
    <citation type="journal article" date="2013" name="Genome Announc.">
        <title>Draft genome sequence of the ascomycete Phaeoacremonium aleophilum strain UCR-PA7, a causal agent of the esca disease complex in grapevines.</title>
        <authorList>
            <person name="Blanco-Ulate B."/>
            <person name="Rolshausen P."/>
            <person name="Cantu D."/>
        </authorList>
    </citation>
    <scope>NUCLEOTIDE SEQUENCE [LARGE SCALE GENOMIC DNA]</scope>
    <source>
        <strain evidence="2">UCR-PA7</strain>
    </source>
</reference>
<accession>R8BUX0</accession>
<dbReference type="EMBL" id="KB932863">
    <property type="protein sequence ID" value="EOO03089.1"/>
    <property type="molecule type" value="Genomic_DNA"/>
</dbReference>
<organism evidence="1 2">
    <name type="scientific">Phaeoacremonium minimum (strain UCR-PA7)</name>
    <name type="common">Esca disease fungus</name>
    <name type="synonym">Togninia minima</name>
    <dbReference type="NCBI Taxonomy" id="1286976"/>
    <lineage>
        <taxon>Eukaryota</taxon>
        <taxon>Fungi</taxon>
        <taxon>Dikarya</taxon>
        <taxon>Ascomycota</taxon>
        <taxon>Pezizomycotina</taxon>
        <taxon>Sordariomycetes</taxon>
        <taxon>Sordariomycetidae</taxon>
        <taxon>Togniniales</taxon>
        <taxon>Togniniaceae</taxon>
        <taxon>Phaeoacremonium</taxon>
    </lineage>
</organism>
<dbReference type="eggNOG" id="ENOG502TFAZ">
    <property type="taxonomic scope" value="Eukaryota"/>
</dbReference>
<dbReference type="Proteomes" id="UP000014074">
    <property type="component" value="Unassembled WGS sequence"/>
</dbReference>
<proteinExistence type="predicted"/>
<keyword evidence="2" id="KW-1185">Reference proteome</keyword>
<dbReference type="OrthoDB" id="4758810at2759"/>
<sequence>MGKPDAAVNILTISSAPWPLFNRDNLEATAEFLGYENYHSPSIFHSIQIDPTLHTQFCENDIDEFDESQLLDQCTQIVLELQPDKRDQLQENNEALSTEYVNEKADDFISIACFMPQDIFKDFVRGFNRSQARKVDFGEVTDDMDVKVVLSAFEMNRQKKDVFLRIDPAITLLPPMRNLAASLILRRRTHHIFDPESSHMVRTLTLMSQFELQQAKQMCSIRGSIGDETVLAPSYLLCPEWAAHFKETPKPNAFNRDIMSFLFRLVATFPKRCLQDMPVLLPHDWRMVNEYLRRLIAMGCIHQPMSGREELKINKGRGYNMRKLMHIENDFHSLFLLGGIETDMPSALKRVFIRLSVIVSGDNYKFKYMNEAPETDPVTKRGLKLECSIGIGKEFCTNGGIWLALGLWESHMERYKVVSSPERQKVFFGDRIILYHEEAKRIQERVNELEQLLELDPLTEADEEALSKDDILIIEIELVKSRIHNLVYFRKPANEDDDVKGLDCTSGKWLETNYDDIVDWTSYFRPEYDGFFAIYLWLEQPVPGQYVACGLTAVSTEAAMHVLKDVATVPDATGQPTLQLSLLLSTYPDMK</sequence>
<evidence type="ECO:0000313" key="1">
    <source>
        <dbReference type="EMBL" id="EOO03089.1"/>
    </source>
</evidence>
<dbReference type="HOGENOM" id="CLU_461647_0_0_1"/>